<reference evidence="1" key="1">
    <citation type="submission" date="2023-03" db="EMBL/GenBank/DDBJ databases">
        <title>Lomoglobus Profundus gen. nov., sp. nov., a novel member of the phylum Verrucomicrobia, isolated from deep-marine sediment of South China Sea.</title>
        <authorList>
            <person name="Ahmad T."/>
            <person name="Ishaq S.E."/>
            <person name="Wang F."/>
        </authorList>
    </citation>
    <scope>NUCLEOTIDE SEQUENCE</scope>
    <source>
        <strain evidence="1">LMO-M01</strain>
    </source>
</reference>
<gene>
    <name evidence="1" type="ORF">PXH66_18255</name>
</gene>
<dbReference type="Proteomes" id="UP001218638">
    <property type="component" value="Chromosome"/>
</dbReference>
<keyword evidence="2" id="KW-1185">Reference proteome</keyword>
<evidence type="ECO:0000313" key="2">
    <source>
        <dbReference type="Proteomes" id="UP001218638"/>
    </source>
</evidence>
<evidence type="ECO:0000313" key="1">
    <source>
        <dbReference type="EMBL" id="WED64284.1"/>
    </source>
</evidence>
<accession>A0AAE9ZW56</accession>
<name>A0AAE9ZW56_9BACT</name>
<protein>
    <submittedName>
        <fullName evidence="1">Uncharacterized protein</fullName>
    </submittedName>
</protein>
<dbReference type="KEGG" id="slom:PXH66_18255"/>
<proteinExistence type="predicted"/>
<dbReference type="EMBL" id="CP119075">
    <property type="protein sequence ID" value="WED64284.1"/>
    <property type="molecule type" value="Genomic_DNA"/>
</dbReference>
<dbReference type="AlphaFoldDB" id="A0AAE9ZW56"/>
<sequence>MALKIKSNDDRIPAAAVAVLLITRDRMARAQTGGLITAALVDFRDDYAGYKAHYPQRTLAAAKDGSPLTNAARRADYLKLVAAMETVLARIERNKTQFSSLRELDNYLAFSLKQWD</sequence>
<dbReference type="RefSeq" id="WP_330931051.1">
    <property type="nucleotide sequence ID" value="NZ_CP119075.1"/>
</dbReference>
<organism evidence="1 2">
    <name type="scientific">Synoicihabitans lomoniglobus</name>
    <dbReference type="NCBI Taxonomy" id="2909285"/>
    <lineage>
        <taxon>Bacteria</taxon>
        <taxon>Pseudomonadati</taxon>
        <taxon>Verrucomicrobiota</taxon>
        <taxon>Opitutia</taxon>
        <taxon>Opitutales</taxon>
        <taxon>Opitutaceae</taxon>
        <taxon>Synoicihabitans</taxon>
    </lineage>
</organism>